<dbReference type="InterPro" id="IPR035959">
    <property type="entry name" value="RutC-like_sf"/>
</dbReference>
<reference evidence="2" key="1">
    <citation type="submission" date="2020-03" db="EMBL/GenBank/DDBJ databases">
        <title>Solimonas marina sp. nov., isolated from deep seawater of the Pacific Ocean.</title>
        <authorList>
            <person name="Liu X."/>
            <person name="Lai Q."/>
            <person name="Sun F."/>
            <person name="Gai Y."/>
            <person name="Li G."/>
            <person name="Shao Z."/>
        </authorList>
    </citation>
    <scope>NUCLEOTIDE SEQUENCE</scope>
    <source>
        <strain evidence="2">C16B3</strain>
    </source>
</reference>
<proteinExistence type="predicted"/>
<name>A0A970B527_9GAMM</name>
<accession>A0A970B527</accession>
<feature type="domain" description="Chorismatase FkbO/Hyg5-like N-terminal" evidence="1">
    <location>
        <begin position="59"/>
        <end position="182"/>
    </location>
</feature>
<protein>
    <recommendedName>
        <fullName evidence="1">Chorismatase FkbO/Hyg5-like N-terminal domain-containing protein</fullName>
    </recommendedName>
</protein>
<evidence type="ECO:0000313" key="3">
    <source>
        <dbReference type="Proteomes" id="UP000653472"/>
    </source>
</evidence>
<dbReference type="Gene3D" id="3.30.1330.40">
    <property type="entry name" value="RutC-like"/>
    <property type="match status" value="1"/>
</dbReference>
<organism evidence="2 3">
    <name type="scientific">Solimonas marina</name>
    <dbReference type="NCBI Taxonomy" id="2714601"/>
    <lineage>
        <taxon>Bacteria</taxon>
        <taxon>Pseudomonadati</taxon>
        <taxon>Pseudomonadota</taxon>
        <taxon>Gammaproteobacteria</taxon>
        <taxon>Nevskiales</taxon>
        <taxon>Nevskiaceae</taxon>
        <taxon>Solimonas</taxon>
    </lineage>
</organism>
<evidence type="ECO:0000259" key="1">
    <source>
        <dbReference type="Pfam" id="PF21168"/>
    </source>
</evidence>
<keyword evidence="3" id="KW-1185">Reference proteome</keyword>
<comment type="caution">
    <text evidence="2">The sequence shown here is derived from an EMBL/GenBank/DDBJ whole genome shotgun (WGS) entry which is preliminary data.</text>
</comment>
<dbReference type="Proteomes" id="UP000653472">
    <property type="component" value="Unassembled WGS sequence"/>
</dbReference>
<dbReference type="EMBL" id="JAAVXB010000001">
    <property type="protein sequence ID" value="NKF21248.1"/>
    <property type="molecule type" value="Genomic_DNA"/>
</dbReference>
<sequence length="334" mass="36310">MPVPIFNSRSLRLLHAVPTAADSEALLGRIDFGLALPPDDDPRRARVGLEALGDACASECWISTLPVRSGWHEGFGYAENGEALFAQIRVPEAQLGDLEGATQTLYQRLGRLLHDSGYPHIVRIWNFLSDINAGEGDGERYRRFTVGRHRALAAADSAFEAALPAATAIGTLEPDLVLYLLAGRHPGLQVENPRQVSAFRYPREYGPKSPSFARATLIGDGDAARLLVSGTASIVGHESRHVGDPQRQLDEIIANVDALLDSARQHPLPGAAAGARVESLKLYLRGDHEPVYASALLRHLRGATDDTPLMVLRGDICRRELLLEIEAVYAIDRA</sequence>
<gene>
    <name evidence="2" type="ORF">G7Y82_02885</name>
</gene>
<dbReference type="InterPro" id="IPR049368">
    <property type="entry name" value="FkbO_Hyg5-like_N"/>
</dbReference>
<evidence type="ECO:0000313" key="2">
    <source>
        <dbReference type="EMBL" id="NKF21248.1"/>
    </source>
</evidence>
<dbReference type="Pfam" id="PF21168">
    <property type="entry name" value="FkbO_Hyg5-like_N"/>
    <property type="match status" value="1"/>
</dbReference>
<dbReference type="AlphaFoldDB" id="A0A970B527"/>
<dbReference type="RefSeq" id="WP_168146479.1">
    <property type="nucleotide sequence ID" value="NZ_JAAVXB010000001.1"/>
</dbReference>